<evidence type="ECO:0000256" key="1">
    <source>
        <dbReference type="ARBA" id="ARBA00022723"/>
    </source>
</evidence>
<name>A0A3M6TJ83_POCDA</name>
<dbReference type="InterPro" id="IPR018247">
    <property type="entry name" value="EF_Hand_1_Ca_BS"/>
</dbReference>
<dbReference type="Proteomes" id="UP000275408">
    <property type="component" value="Unassembled WGS sequence"/>
</dbReference>
<proteinExistence type="predicted"/>
<evidence type="ECO:0000256" key="3">
    <source>
        <dbReference type="ARBA" id="ARBA00022837"/>
    </source>
</evidence>
<feature type="domain" description="EF-hand" evidence="4">
    <location>
        <begin position="126"/>
        <end position="161"/>
    </location>
</feature>
<dbReference type="PANTHER" id="PTHR10891">
    <property type="entry name" value="EF-HAND CALCIUM-BINDING DOMAIN CONTAINING PROTEIN"/>
    <property type="match status" value="1"/>
</dbReference>
<organism evidence="5 6">
    <name type="scientific">Pocillopora damicornis</name>
    <name type="common">Cauliflower coral</name>
    <name type="synonym">Millepora damicornis</name>
    <dbReference type="NCBI Taxonomy" id="46731"/>
    <lineage>
        <taxon>Eukaryota</taxon>
        <taxon>Metazoa</taxon>
        <taxon>Cnidaria</taxon>
        <taxon>Anthozoa</taxon>
        <taxon>Hexacorallia</taxon>
        <taxon>Scleractinia</taxon>
        <taxon>Astrocoeniina</taxon>
        <taxon>Pocilloporidae</taxon>
        <taxon>Pocillopora</taxon>
    </lineage>
</organism>
<dbReference type="PROSITE" id="PS50222">
    <property type="entry name" value="EF_HAND_2"/>
    <property type="match status" value="3"/>
</dbReference>
<gene>
    <name evidence="5" type="ORF">pdam_00012240</name>
</gene>
<sequence>MQAGLSFFDKKAPDVVVRSLFEKYDTNGNGKLDEKEMQTLLEGDLGLDREQTGVYIPLVDKNGDHDVSFEEFSDWLRSEEHFQILHDKQMFEKLSKAFRYFKSFTTDDGDTLDRVQFEELMKFFGYETIDMEKAFAKIDKDKNGVVSFWEFMVWLKWVPVLN</sequence>
<dbReference type="InterPro" id="IPR002048">
    <property type="entry name" value="EF_hand_dom"/>
</dbReference>
<dbReference type="OMA" id="YCTDPKV"/>
<dbReference type="STRING" id="46731.A0A3M6TJ83"/>
<dbReference type="OrthoDB" id="26525at2759"/>
<dbReference type="Pfam" id="PF13499">
    <property type="entry name" value="EF-hand_7"/>
    <property type="match status" value="1"/>
</dbReference>
<dbReference type="AlphaFoldDB" id="A0A3M6TJ83"/>
<evidence type="ECO:0000259" key="4">
    <source>
        <dbReference type="PROSITE" id="PS50222"/>
    </source>
</evidence>
<feature type="domain" description="EF-hand" evidence="4">
    <location>
        <begin position="58"/>
        <end position="82"/>
    </location>
</feature>
<keyword evidence="6" id="KW-1185">Reference proteome</keyword>
<protein>
    <recommendedName>
        <fullName evidence="4">EF-hand domain-containing protein</fullName>
    </recommendedName>
</protein>
<dbReference type="Pfam" id="PF13202">
    <property type="entry name" value="EF-hand_5"/>
    <property type="match status" value="1"/>
</dbReference>
<dbReference type="InterPro" id="IPR039647">
    <property type="entry name" value="EF_hand_pair_protein_CML-like"/>
</dbReference>
<dbReference type="Gene3D" id="1.10.238.10">
    <property type="entry name" value="EF-hand"/>
    <property type="match status" value="2"/>
</dbReference>
<dbReference type="EMBL" id="RCHS01003481">
    <property type="protein sequence ID" value="RMX41492.1"/>
    <property type="molecule type" value="Genomic_DNA"/>
</dbReference>
<dbReference type="InterPro" id="IPR011992">
    <property type="entry name" value="EF-hand-dom_pair"/>
</dbReference>
<keyword evidence="3" id="KW-0106">Calcium</keyword>
<dbReference type="PROSITE" id="PS00018">
    <property type="entry name" value="EF_HAND_1"/>
    <property type="match status" value="3"/>
</dbReference>
<dbReference type="SUPFAM" id="SSF47473">
    <property type="entry name" value="EF-hand"/>
    <property type="match status" value="1"/>
</dbReference>
<dbReference type="CDD" id="cd00051">
    <property type="entry name" value="EFh"/>
    <property type="match status" value="1"/>
</dbReference>
<evidence type="ECO:0000256" key="2">
    <source>
        <dbReference type="ARBA" id="ARBA00022737"/>
    </source>
</evidence>
<dbReference type="GO" id="GO:0005509">
    <property type="term" value="F:calcium ion binding"/>
    <property type="evidence" value="ECO:0007669"/>
    <property type="project" value="InterPro"/>
</dbReference>
<comment type="caution">
    <text evidence="5">The sequence shown here is derived from an EMBL/GenBank/DDBJ whole genome shotgun (WGS) entry which is preliminary data.</text>
</comment>
<evidence type="ECO:0000313" key="6">
    <source>
        <dbReference type="Proteomes" id="UP000275408"/>
    </source>
</evidence>
<feature type="domain" description="EF-hand" evidence="4">
    <location>
        <begin position="12"/>
        <end position="47"/>
    </location>
</feature>
<accession>A0A3M6TJ83</accession>
<evidence type="ECO:0000313" key="5">
    <source>
        <dbReference type="EMBL" id="RMX41492.1"/>
    </source>
</evidence>
<reference evidence="5 6" key="1">
    <citation type="journal article" date="2018" name="Sci. Rep.">
        <title>Comparative analysis of the Pocillopora damicornis genome highlights role of immune system in coral evolution.</title>
        <authorList>
            <person name="Cunning R."/>
            <person name="Bay R.A."/>
            <person name="Gillette P."/>
            <person name="Baker A.C."/>
            <person name="Traylor-Knowles N."/>
        </authorList>
    </citation>
    <scope>NUCLEOTIDE SEQUENCE [LARGE SCALE GENOMIC DNA]</scope>
    <source>
        <strain evidence="5">RSMAS</strain>
        <tissue evidence="5">Whole animal</tissue>
    </source>
</reference>
<keyword evidence="1" id="KW-0479">Metal-binding</keyword>
<keyword evidence="2" id="KW-0677">Repeat</keyword>
<dbReference type="SMART" id="SM00054">
    <property type="entry name" value="EFh"/>
    <property type="match status" value="3"/>
</dbReference>